<reference evidence="2 3" key="1">
    <citation type="submission" date="2016-06" db="EMBL/GenBank/DDBJ databases">
        <authorList>
            <consortium name="Pathogen Informatics"/>
        </authorList>
    </citation>
    <scope>NUCLEOTIDE SEQUENCE [LARGE SCALE GENOMIC DNA]</scope>
</reference>
<evidence type="ECO:0000313" key="3">
    <source>
        <dbReference type="Proteomes" id="UP000219813"/>
    </source>
</evidence>
<dbReference type="RefSeq" id="XP_028862371.1">
    <property type="nucleotide sequence ID" value="XM_029005820.1"/>
</dbReference>
<dbReference type="OMA" id="KNESDCY"/>
<dbReference type="AlphaFoldDB" id="A0A1D3SM88"/>
<dbReference type="KEGG" id="pmal:PMUG01_11018200"/>
<feature type="signal peptide" evidence="1">
    <location>
        <begin position="1"/>
        <end position="22"/>
    </location>
</feature>
<organism evidence="2 3">
    <name type="scientific">Plasmodium malariae</name>
    <dbReference type="NCBI Taxonomy" id="5858"/>
    <lineage>
        <taxon>Eukaryota</taxon>
        <taxon>Sar</taxon>
        <taxon>Alveolata</taxon>
        <taxon>Apicomplexa</taxon>
        <taxon>Aconoidasida</taxon>
        <taxon>Haemosporida</taxon>
        <taxon>Plasmodiidae</taxon>
        <taxon>Plasmodium</taxon>
        <taxon>Plasmodium (Plasmodium)</taxon>
    </lineage>
</organism>
<evidence type="ECO:0000313" key="2">
    <source>
        <dbReference type="EMBL" id="SCO92931.1"/>
    </source>
</evidence>
<dbReference type="Proteomes" id="UP000219813">
    <property type="component" value="Chromosome 11"/>
</dbReference>
<dbReference type="VEuPathDB" id="PlasmoDB:PmUG01_11018200"/>
<gene>
    <name evidence="2" type="primary">PmUG01_11018200</name>
    <name evidence="2" type="ORF">PMUG01_11018200</name>
</gene>
<keyword evidence="3" id="KW-1185">Reference proteome</keyword>
<proteinExistence type="predicted"/>
<protein>
    <submittedName>
        <fullName evidence="2">Uncharacterized protein</fullName>
    </submittedName>
</protein>
<accession>A0A1D3SM88</accession>
<name>A0A1D3SM88_PLAMA</name>
<evidence type="ECO:0000256" key="1">
    <source>
        <dbReference type="SAM" id="SignalP"/>
    </source>
</evidence>
<sequence length="125" mass="14749">MFKNIFLCFSFLLFSQLNYILCDYRKCSSVTSDEEVLSYCKNGSECYIKNVGNSEYSSISCLCKKYMEDYFFAGPDCSIRIPYHYKTMKYNEVLNTSWIEDLFKINTWKNEENRVGKICVNPQCT</sequence>
<keyword evidence="1" id="KW-0732">Signal</keyword>
<dbReference type="GeneID" id="39869642"/>
<dbReference type="EMBL" id="LT594632">
    <property type="protein sequence ID" value="SCO92931.1"/>
    <property type="molecule type" value="Genomic_DNA"/>
</dbReference>
<feature type="chain" id="PRO_5008920699" evidence="1">
    <location>
        <begin position="23"/>
        <end position="125"/>
    </location>
</feature>
<dbReference type="OrthoDB" id="365216at2759"/>